<dbReference type="GO" id="GO:0043190">
    <property type="term" value="C:ATP-binding cassette (ABC) transporter complex"/>
    <property type="evidence" value="ECO:0007669"/>
    <property type="project" value="InterPro"/>
</dbReference>
<feature type="chain" id="PRO_5044477573" evidence="3">
    <location>
        <begin position="21"/>
        <end position="337"/>
    </location>
</feature>
<accession>A0AAW6AST3</accession>
<proteinExistence type="inferred from homology"/>
<dbReference type="NCBIfam" id="TIGR01098">
    <property type="entry name" value="3A0109s03R"/>
    <property type="match status" value="1"/>
</dbReference>
<dbReference type="PROSITE" id="PS51257">
    <property type="entry name" value="PROKAR_LIPOPROTEIN"/>
    <property type="match status" value="1"/>
</dbReference>
<dbReference type="SUPFAM" id="SSF53850">
    <property type="entry name" value="Periplasmic binding protein-like II"/>
    <property type="match status" value="1"/>
</dbReference>
<dbReference type="GO" id="GO:0055085">
    <property type="term" value="P:transmembrane transport"/>
    <property type="evidence" value="ECO:0007669"/>
    <property type="project" value="InterPro"/>
</dbReference>
<dbReference type="GeneID" id="57967793"/>
<evidence type="ECO:0000256" key="1">
    <source>
        <dbReference type="ARBA" id="ARBA00007162"/>
    </source>
</evidence>
<feature type="signal peptide" evidence="3">
    <location>
        <begin position="1"/>
        <end position="20"/>
    </location>
</feature>
<dbReference type="Gene3D" id="3.40.190.10">
    <property type="entry name" value="Periplasmic binding protein-like II"/>
    <property type="match status" value="2"/>
</dbReference>
<protein>
    <submittedName>
        <fullName evidence="4">Phosphate/phosphite/phosphonate ABC transporter substrate-binding protein</fullName>
    </submittedName>
</protein>
<dbReference type="Proteomes" id="UP001300871">
    <property type="component" value="Unassembled WGS sequence"/>
</dbReference>
<organism evidence="4 5">
    <name type="scientific">Clostridium symbiosum</name>
    <name type="common">Bacteroides symbiosus</name>
    <dbReference type="NCBI Taxonomy" id="1512"/>
    <lineage>
        <taxon>Bacteria</taxon>
        <taxon>Bacillati</taxon>
        <taxon>Bacillota</taxon>
        <taxon>Clostridia</taxon>
        <taxon>Lachnospirales</taxon>
        <taxon>Lachnospiraceae</taxon>
        <taxon>Otoolea</taxon>
    </lineage>
</organism>
<dbReference type="CDD" id="cd01071">
    <property type="entry name" value="PBP2_PhnD_like"/>
    <property type="match status" value="1"/>
</dbReference>
<dbReference type="PANTHER" id="PTHR35841:SF1">
    <property type="entry name" value="PHOSPHONATES-BINDING PERIPLASMIC PROTEIN"/>
    <property type="match status" value="1"/>
</dbReference>
<keyword evidence="2 3" id="KW-0732">Signal</keyword>
<sequence>MVIRRLAAAGVIGMMAMSMVGCGTKTAGTEAASQTEAGTAAPQTAEIQAADTQADTEASYKASVKELVICYLPNEASEEYAEFRNMIEADMSEALGVKVTEVNAADYNAAVEAMRTGKADIVYFGPVSYVQASERSGAEALVTPAPNGDKAQAGYTSKIIVKADSDIQSLEDLKGRTFAFVDPSSTSGNYVPTLELMNAFEGMTNEDFHTNGKFFSSVIFSGKHQNGLQSVVNGDVDAAPIASDILSSEIAGGRVTEEQFRVIHESPKIPSSPMGIRGDLPDDLKEAVKTFMLDYDNKDYFQYMLGFAPEKNASFVEASDSDYDYVRDLMAKVIPEE</sequence>
<name>A0AAW6AST3_CLOSY</name>
<evidence type="ECO:0000256" key="2">
    <source>
        <dbReference type="ARBA" id="ARBA00022729"/>
    </source>
</evidence>
<evidence type="ECO:0000313" key="5">
    <source>
        <dbReference type="Proteomes" id="UP001300871"/>
    </source>
</evidence>
<gene>
    <name evidence="4" type="ORF">PM006_10915</name>
</gene>
<dbReference type="Pfam" id="PF12974">
    <property type="entry name" value="Phosphonate-bd"/>
    <property type="match status" value="1"/>
</dbReference>
<dbReference type="RefSeq" id="WP_190278442.1">
    <property type="nucleotide sequence ID" value="NZ_JABFCJ010000045.1"/>
</dbReference>
<comment type="caution">
    <text evidence="4">The sequence shown here is derived from an EMBL/GenBank/DDBJ whole genome shotgun (WGS) entry which is preliminary data.</text>
</comment>
<dbReference type="PANTHER" id="PTHR35841">
    <property type="entry name" value="PHOSPHONATES-BINDING PERIPLASMIC PROTEIN"/>
    <property type="match status" value="1"/>
</dbReference>
<evidence type="ECO:0000313" key="4">
    <source>
        <dbReference type="EMBL" id="MDB2000711.1"/>
    </source>
</evidence>
<dbReference type="EMBL" id="JAQLGM010000024">
    <property type="protein sequence ID" value="MDB2000711.1"/>
    <property type="molecule type" value="Genomic_DNA"/>
</dbReference>
<dbReference type="AlphaFoldDB" id="A0AAW6AST3"/>
<reference evidence="4" key="1">
    <citation type="submission" date="2023-01" db="EMBL/GenBank/DDBJ databases">
        <title>Human gut microbiome strain richness.</title>
        <authorList>
            <person name="Chen-Liaw A."/>
        </authorList>
    </citation>
    <scope>NUCLEOTIDE SEQUENCE</scope>
    <source>
        <strain evidence="4">B1_m1001713B170214d0_201011</strain>
    </source>
</reference>
<dbReference type="InterPro" id="IPR005770">
    <property type="entry name" value="PhnD"/>
</dbReference>
<evidence type="ECO:0000256" key="3">
    <source>
        <dbReference type="SAM" id="SignalP"/>
    </source>
</evidence>
<comment type="similarity">
    <text evidence="1">Belongs to the phosphate/phosphite/phosphonate binding protein family.</text>
</comment>